<dbReference type="Gene3D" id="1.10.10.10">
    <property type="entry name" value="Winged helix-like DNA-binding domain superfamily/Winged helix DNA-binding domain"/>
    <property type="match status" value="1"/>
</dbReference>
<dbReference type="Proteomes" id="UP000215185">
    <property type="component" value="Chromosome 1"/>
</dbReference>
<protein>
    <submittedName>
        <fullName evidence="5">GntR family transcriptional regulator</fullName>
    </submittedName>
</protein>
<dbReference type="GO" id="GO:0003700">
    <property type="term" value="F:DNA-binding transcription factor activity"/>
    <property type="evidence" value="ECO:0007669"/>
    <property type="project" value="InterPro"/>
</dbReference>
<dbReference type="SUPFAM" id="SSF64288">
    <property type="entry name" value="Chorismate lyase-like"/>
    <property type="match status" value="1"/>
</dbReference>
<dbReference type="SMART" id="SM00866">
    <property type="entry name" value="UTRA"/>
    <property type="match status" value="1"/>
</dbReference>
<dbReference type="EMBL" id="LT906439">
    <property type="protein sequence ID" value="SNU91006.1"/>
    <property type="molecule type" value="Genomic_DNA"/>
</dbReference>
<feature type="domain" description="HTH gntR-type" evidence="4">
    <location>
        <begin position="6"/>
        <end position="72"/>
    </location>
</feature>
<keyword evidence="1" id="KW-0805">Transcription regulation</keyword>
<dbReference type="InterPro" id="IPR011663">
    <property type="entry name" value="UTRA"/>
</dbReference>
<dbReference type="eggNOG" id="COG2188">
    <property type="taxonomic scope" value="Bacteria"/>
</dbReference>
<organism evidence="5 6">
    <name type="scientific">Streptococcus merionis</name>
    <dbReference type="NCBI Taxonomy" id="400065"/>
    <lineage>
        <taxon>Bacteria</taxon>
        <taxon>Bacillati</taxon>
        <taxon>Bacillota</taxon>
        <taxon>Bacilli</taxon>
        <taxon>Lactobacillales</taxon>
        <taxon>Streptococcaceae</taxon>
        <taxon>Streptococcus</taxon>
    </lineage>
</organism>
<keyword evidence="6" id="KW-1185">Reference proteome</keyword>
<evidence type="ECO:0000256" key="1">
    <source>
        <dbReference type="ARBA" id="ARBA00023015"/>
    </source>
</evidence>
<dbReference type="AlphaFoldDB" id="A0A239T0A2"/>
<accession>A0A239T0A2</accession>
<gene>
    <name evidence="5" type="primary">yurK</name>
    <name evidence="5" type="ORF">SAMEA4412692_02103</name>
</gene>
<dbReference type="OrthoDB" id="9815017at2"/>
<dbReference type="InterPro" id="IPR036390">
    <property type="entry name" value="WH_DNA-bd_sf"/>
</dbReference>
<dbReference type="PANTHER" id="PTHR44846">
    <property type="entry name" value="MANNOSYL-D-GLYCERATE TRANSPORT/METABOLISM SYSTEM REPRESSOR MNGR-RELATED"/>
    <property type="match status" value="1"/>
</dbReference>
<dbReference type="CDD" id="cd07377">
    <property type="entry name" value="WHTH_GntR"/>
    <property type="match status" value="1"/>
</dbReference>
<dbReference type="InterPro" id="IPR000524">
    <property type="entry name" value="Tscrpt_reg_HTH_GntR"/>
</dbReference>
<dbReference type="GO" id="GO:0045892">
    <property type="term" value="P:negative regulation of DNA-templated transcription"/>
    <property type="evidence" value="ECO:0007669"/>
    <property type="project" value="TreeGrafter"/>
</dbReference>
<dbReference type="PRINTS" id="PR00035">
    <property type="entry name" value="HTHGNTR"/>
</dbReference>
<evidence type="ECO:0000256" key="2">
    <source>
        <dbReference type="ARBA" id="ARBA00023125"/>
    </source>
</evidence>
<evidence type="ECO:0000259" key="4">
    <source>
        <dbReference type="PROSITE" id="PS50949"/>
    </source>
</evidence>
<dbReference type="RefSeq" id="WP_018374081.1">
    <property type="nucleotide sequence ID" value="NZ_JBCLRV010000025.1"/>
</dbReference>
<keyword evidence="2" id="KW-0238">DNA-binding</keyword>
<reference evidence="5 6" key="1">
    <citation type="submission" date="2017-06" db="EMBL/GenBank/DDBJ databases">
        <authorList>
            <consortium name="Pathogen Informatics"/>
        </authorList>
    </citation>
    <scope>NUCLEOTIDE SEQUENCE [LARGE SCALE GENOMIC DNA]</scope>
    <source>
        <strain evidence="5 6">NCTC13788</strain>
    </source>
</reference>
<dbReference type="Pfam" id="PF00392">
    <property type="entry name" value="GntR"/>
    <property type="match status" value="1"/>
</dbReference>
<dbReference type="Gene3D" id="3.40.1410.10">
    <property type="entry name" value="Chorismate lyase-like"/>
    <property type="match status" value="1"/>
</dbReference>
<dbReference type="SUPFAM" id="SSF46785">
    <property type="entry name" value="Winged helix' DNA-binding domain"/>
    <property type="match status" value="1"/>
</dbReference>
<dbReference type="InterPro" id="IPR050679">
    <property type="entry name" value="Bact_HTH_transcr_reg"/>
</dbReference>
<dbReference type="GO" id="GO:0003677">
    <property type="term" value="F:DNA binding"/>
    <property type="evidence" value="ECO:0007669"/>
    <property type="project" value="UniProtKB-KW"/>
</dbReference>
<dbReference type="PROSITE" id="PS50949">
    <property type="entry name" value="HTH_GNTR"/>
    <property type="match status" value="1"/>
</dbReference>
<evidence type="ECO:0000256" key="3">
    <source>
        <dbReference type="ARBA" id="ARBA00023163"/>
    </source>
</evidence>
<dbReference type="PANTHER" id="PTHR44846:SF1">
    <property type="entry name" value="MANNOSYL-D-GLYCERATE TRANSPORT_METABOLISM SYSTEM REPRESSOR MNGR-RELATED"/>
    <property type="match status" value="1"/>
</dbReference>
<dbReference type="Pfam" id="PF07702">
    <property type="entry name" value="UTRA"/>
    <property type="match status" value="1"/>
</dbReference>
<evidence type="ECO:0000313" key="6">
    <source>
        <dbReference type="Proteomes" id="UP000215185"/>
    </source>
</evidence>
<evidence type="ECO:0000313" key="5">
    <source>
        <dbReference type="EMBL" id="SNU91006.1"/>
    </source>
</evidence>
<dbReference type="InterPro" id="IPR036388">
    <property type="entry name" value="WH-like_DNA-bd_sf"/>
</dbReference>
<name>A0A239T0A2_9STRE</name>
<keyword evidence="3" id="KW-0804">Transcription</keyword>
<sequence length="240" mass="28035">MMIEPKPLYLQLSEQLIRKIKQLESPQKFLSEREICRQYDVSRTTVRTALDHLESLGYISRQHGKGTFTSDAWQDRPKLSMGYSFSEQMQAIGKIPSSKILSFGQVIADTFVAEELEIPEQTPVWYLYRLRLADKRPMMLEMTYLPAQLFPNLISHKLEEQSLYELFETAYDQRILFADEIFTADLLSKEQAAHLDAVAGDACLSLTRKAYNPDRTIVEYTRSVARHDCFYYQVRHYQNQ</sequence>
<dbReference type="InterPro" id="IPR028978">
    <property type="entry name" value="Chorismate_lyase_/UTRA_dom_sf"/>
</dbReference>
<dbReference type="KEGG" id="smen:SAMEA4412692_2103"/>
<proteinExistence type="predicted"/>
<dbReference type="STRING" id="1123308.GCA_000380085_01548"/>
<dbReference type="SMART" id="SM00345">
    <property type="entry name" value="HTH_GNTR"/>
    <property type="match status" value="1"/>
</dbReference>